<accession>A0ABN9WET5</accession>
<keyword evidence="2" id="KW-1185">Reference proteome</keyword>
<dbReference type="EMBL" id="CAUYUJ010018604">
    <property type="protein sequence ID" value="CAK0884908.1"/>
    <property type="molecule type" value="Genomic_DNA"/>
</dbReference>
<dbReference type="InterPro" id="IPR023614">
    <property type="entry name" value="Porin_dom_sf"/>
</dbReference>
<proteinExistence type="predicted"/>
<protein>
    <submittedName>
        <fullName evidence="1">Uncharacterized protein</fullName>
    </submittedName>
</protein>
<organism evidence="1 2">
    <name type="scientific">Prorocentrum cordatum</name>
    <dbReference type="NCBI Taxonomy" id="2364126"/>
    <lineage>
        <taxon>Eukaryota</taxon>
        <taxon>Sar</taxon>
        <taxon>Alveolata</taxon>
        <taxon>Dinophyceae</taxon>
        <taxon>Prorocentrales</taxon>
        <taxon>Prorocentraceae</taxon>
        <taxon>Prorocentrum</taxon>
    </lineage>
</organism>
<dbReference type="Proteomes" id="UP001189429">
    <property type="component" value="Unassembled WGS sequence"/>
</dbReference>
<reference evidence="1" key="1">
    <citation type="submission" date="2023-10" db="EMBL/GenBank/DDBJ databases">
        <authorList>
            <person name="Chen Y."/>
            <person name="Shah S."/>
            <person name="Dougan E. K."/>
            <person name="Thang M."/>
            <person name="Chan C."/>
        </authorList>
    </citation>
    <scope>NUCLEOTIDE SEQUENCE [LARGE SCALE GENOMIC DNA]</scope>
</reference>
<dbReference type="Pfam" id="PF01459">
    <property type="entry name" value="Porin_3"/>
    <property type="match status" value="1"/>
</dbReference>
<name>A0ABN9WET5_9DINO</name>
<gene>
    <name evidence="1" type="ORF">PCOR1329_LOCUS66673</name>
</gene>
<comment type="caution">
    <text evidence="1">The sequence shown here is derived from an EMBL/GenBank/DDBJ whole genome shotgun (WGS) entry which is preliminary data.</text>
</comment>
<dbReference type="InterPro" id="IPR027246">
    <property type="entry name" value="Porin_Euk/Tom40"/>
</dbReference>
<dbReference type="Gene3D" id="2.40.160.10">
    <property type="entry name" value="Porin"/>
    <property type="match status" value="1"/>
</dbReference>
<evidence type="ECO:0000313" key="1">
    <source>
        <dbReference type="EMBL" id="CAK0884908.1"/>
    </source>
</evidence>
<sequence>MAPVKFDDISKTAASVLSDDYQEKGFQFKTKQKTSWDGAVLSSQVDLFDAKDGVQTPAKLTWKLPAPLGKTFVSIDKLEFDKAGKMKMECSSDKVHKDLKLELKSDLVDLAKVTAHCTYTGVKDLQLKLDTSPMNPNKFTAEATYAYGIYTVGAKCTADTLTAPDLGVRVLTGPYFGSLLVKEKLGAYSAHGFYKASDKLKCAATYTHGGKTSGNFSLGLFYELMKGTTVKAKVAQDQSISCSVKHEISKGFTMIGGGKYDTKKGVYTYGLQLSVE</sequence>
<evidence type="ECO:0000313" key="2">
    <source>
        <dbReference type="Proteomes" id="UP001189429"/>
    </source>
</evidence>